<feature type="DNA-binding region" description="OmpR/PhoB-type" evidence="2">
    <location>
        <begin position="116"/>
        <end position="213"/>
    </location>
</feature>
<dbReference type="PROSITE" id="PS51755">
    <property type="entry name" value="OMPR_PHOB"/>
    <property type="match status" value="1"/>
</dbReference>
<proteinExistence type="predicted"/>
<feature type="domain" description="OmpR/PhoB-type" evidence="3">
    <location>
        <begin position="116"/>
        <end position="213"/>
    </location>
</feature>
<keyword evidence="1 2" id="KW-0238">DNA-binding</keyword>
<organism evidence="4 5">
    <name type="scientific">Anaerococcus degeneri</name>
    <dbReference type="NCBI Taxonomy" id="361500"/>
    <lineage>
        <taxon>Bacteria</taxon>
        <taxon>Bacillati</taxon>
        <taxon>Bacillota</taxon>
        <taxon>Tissierellia</taxon>
        <taxon>Tissierellales</taxon>
        <taxon>Peptoniphilaceae</taxon>
        <taxon>Anaerococcus</taxon>
    </lineage>
</organism>
<dbReference type="Gene3D" id="3.40.50.2300">
    <property type="match status" value="1"/>
</dbReference>
<dbReference type="RefSeq" id="WP_209775117.1">
    <property type="nucleotide sequence ID" value="NZ_JAGGLO010000015.1"/>
</dbReference>
<evidence type="ECO:0000313" key="4">
    <source>
        <dbReference type="EMBL" id="MCA2096467.1"/>
    </source>
</evidence>
<protein>
    <submittedName>
        <fullName evidence="4">Winged helix-turn-helix domain-containing protein</fullName>
    </submittedName>
</protein>
<dbReference type="Gene3D" id="1.10.10.10">
    <property type="entry name" value="Winged helix-like DNA-binding domain superfamily/Winged helix DNA-binding domain"/>
    <property type="match status" value="1"/>
</dbReference>
<comment type="caution">
    <text evidence="4">The sequence shown here is derived from an EMBL/GenBank/DDBJ whole genome shotgun (WGS) entry which is preliminary data.</text>
</comment>
<dbReference type="Pfam" id="PF00486">
    <property type="entry name" value="Trans_reg_C"/>
    <property type="match status" value="1"/>
</dbReference>
<dbReference type="InterPro" id="IPR036388">
    <property type="entry name" value="WH-like_DNA-bd_sf"/>
</dbReference>
<evidence type="ECO:0000256" key="2">
    <source>
        <dbReference type="PROSITE-ProRule" id="PRU01091"/>
    </source>
</evidence>
<name>A0ABS7YXK4_9FIRM</name>
<evidence type="ECO:0000256" key="1">
    <source>
        <dbReference type="ARBA" id="ARBA00023125"/>
    </source>
</evidence>
<dbReference type="SMART" id="SM00862">
    <property type="entry name" value="Trans_reg_C"/>
    <property type="match status" value="1"/>
</dbReference>
<reference evidence="5" key="1">
    <citation type="submission" date="2023-07" db="EMBL/GenBank/DDBJ databases">
        <title>FDA dAtabase for Regulatory Grade micrObial Sequences (FDA-ARGOS): Supporting development and validation of Infectious Disease Dx tests.</title>
        <authorList>
            <person name="Sproer C."/>
            <person name="Gronow S."/>
            <person name="Severitt S."/>
            <person name="Schroder I."/>
            <person name="Tallon L."/>
            <person name="Sadzewicz L."/>
            <person name="Zhao X."/>
            <person name="Boylan J."/>
            <person name="Ott S."/>
            <person name="Bowen H."/>
            <person name="Vavikolanu K."/>
            <person name="Hazen T."/>
            <person name="Aluvathingal J."/>
            <person name="Nadendla S."/>
            <person name="Lowell S."/>
            <person name="Myers T."/>
            <person name="Yan Y."/>
        </authorList>
    </citation>
    <scope>NUCLEOTIDE SEQUENCE [LARGE SCALE GENOMIC DNA]</scope>
    <source>
        <strain evidence="5">FDAARGOS_1538</strain>
    </source>
</reference>
<sequence length="222" mass="25930">MRIASIENENGVSGLINSHFDKNEVVVEQIKSMDELLFKDCSIYDLILVDMTHNRCLQFIQYIKQKTNIPVIYLTERYQKNPYEQELDDKDFVIHSFTREEFIDEVFKKVEELSKADVLDLGECSLDEAKGVFRVGNKILNLTKSELKICSILIQSIPNILSKEDIVYEMQQRGLNSTPRSVREHIRKIRQEFKKADLEPIDTVTAKGYRWTLDPLKLNKNI</sequence>
<evidence type="ECO:0000313" key="5">
    <source>
        <dbReference type="Proteomes" id="UP001198374"/>
    </source>
</evidence>
<dbReference type="SUPFAM" id="SSF46894">
    <property type="entry name" value="C-terminal effector domain of the bipartite response regulators"/>
    <property type="match status" value="1"/>
</dbReference>
<dbReference type="EMBL" id="JAIWIY010000001">
    <property type="protein sequence ID" value="MCA2096467.1"/>
    <property type="molecule type" value="Genomic_DNA"/>
</dbReference>
<dbReference type="InterPro" id="IPR016032">
    <property type="entry name" value="Sig_transdc_resp-reg_C-effctor"/>
</dbReference>
<keyword evidence="5" id="KW-1185">Reference proteome</keyword>
<gene>
    <name evidence="4" type="ORF">LDJ82_06010</name>
</gene>
<accession>A0ABS7YXK4</accession>
<evidence type="ECO:0000259" key="3">
    <source>
        <dbReference type="PROSITE" id="PS51755"/>
    </source>
</evidence>
<dbReference type="InterPro" id="IPR001867">
    <property type="entry name" value="OmpR/PhoB-type_DNA-bd"/>
</dbReference>
<dbReference type="Proteomes" id="UP001198374">
    <property type="component" value="Unassembled WGS sequence"/>
</dbReference>